<comment type="caution">
    <text evidence="2">The sequence shown here is derived from an EMBL/GenBank/DDBJ whole genome shotgun (WGS) entry which is preliminary data.</text>
</comment>
<gene>
    <name evidence="2" type="ORF">RhiirA4_468026</name>
</gene>
<dbReference type="AlphaFoldDB" id="A0A2I1GX05"/>
<protein>
    <submittedName>
        <fullName evidence="2">Uncharacterized protein</fullName>
    </submittedName>
</protein>
<organism evidence="2 3">
    <name type="scientific">Rhizophagus irregularis</name>
    <dbReference type="NCBI Taxonomy" id="588596"/>
    <lineage>
        <taxon>Eukaryota</taxon>
        <taxon>Fungi</taxon>
        <taxon>Fungi incertae sedis</taxon>
        <taxon>Mucoromycota</taxon>
        <taxon>Glomeromycotina</taxon>
        <taxon>Glomeromycetes</taxon>
        <taxon>Glomerales</taxon>
        <taxon>Glomeraceae</taxon>
        <taxon>Rhizophagus</taxon>
    </lineage>
</organism>
<keyword evidence="3" id="KW-1185">Reference proteome</keyword>
<evidence type="ECO:0000256" key="1">
    <source>
        <dbReference type="SAM" id="MobiDB-lite"/>
    </source>
</evidence>
<dbReference type="VEuPathDB" id="FungiDB:RhiirA1_522792"/>
<dbReference type="VEuPathDB" id="FungiDB:FUN_021046"/>
<reference evidence="2 3" key="1">
    <citation type="submission" date="2015-10" db="EMBL/GenBank/DDBJ databases">
        <title>Genome analyses suggest a sexual origin of heterokaryosis in a supposedly ancient asexual fungus.</title>
        <authorList>
            <person name="Ropars J."/>
            <person name="Sedzielewska K."/>
            <person name="Noel J."/>
            <person name="Charron P."/>
            <person name="Farinelli L."/>
            <person name="Marton T."/>
            <person name="Kruger M."/>
            <person name="Pelin A."/>
            <person name="Brachmann A."/>
            <person name="Corradi N."/>
        </authorList>
    </citation>
    <scope>NUCLEOTIDE SEQUENCE [LARGE SCALE GENOMIC DNA]</scope>
    <source>
        <strain evidence="2 3">A4</strain>
    </source>
</reference>
<feature type="region of interest" description="Disordered" evidence="1">
    <location>
        <begin position="1"/>
        <end position="35"/>
    </location>
</feature>
<dbReference type="Proteomes" id="UP000234323">
    <property type="component" value="Unassembled WGS sequence"/>
</dbReference>
<proteinExistence type="predicted"/>
<evidence type="ECO:0000313" key="3">
    <source>
        <dbReference type="Proteomes" id="UP000234323"/>
    </source>
</evidence>
<dbReference type="EMBL" id="LLXI01000975">
    <property type="protein sequence ID" value="PKY51162.1"/>
    <property type="molecule type" value="Genomic_DNA"/>
</dbReference>
<name>A0A2I1GX05_9GLOM</name>
<evidence type="ECO:0000313" key="2">
    <source>
        <dbReference type="EMBL" id="PKY51162.1"/>
    </source>
</evidence>
<sequence>MKHKIFFKNSTYEESDNNSSNFSTDIKTSSDKRSPLKILKEQASKDNEVIQHKKQNSKKQKKFKAAVEQLNEKTGQSLLLSESEQPIPKHKGYNYYYIPKLFHIKKRVWNGYIVKYLIFAMRHICKEHLSEIANTTIYKDIDAELLNKIINKVKGCDIYYVIF</sequence>
<feature type="compositionally biased region" description="Polar residues" evidence="1">
    <location>
        <begin position="8"/>
        <end position="27"/>
    </location>
</feature>
<accession>A0A2I1GX05</accession>